<name>M3IQV9_CANMX</name>
<keyword evidence="10" id="KW-1185">Reference proteome</keyword>
<comment type="similarity">
    <text evidence="1 5">Belongs to the TUBGCP family.</text>
</comment>
<dbReference type="Gene3D" id="1.20.120.1900">
    <property type="entry name" value="Gamma-tubulin complex, C-terminal domain"/>
    <property type="match status" value="1"/>
</dbReference>
<dbReference type="GO" id="GO:0000922">
    <property type="term" value="C:spindle pole"/>
    <property type="evidence" value="ECO:0007669"/>
    <property type="project" value="InterPro"/>
</dbReference>
<dbReference type="OrthoDB" id="5860513at2759"/>
<gene>
    <name evidence="9" type="ORF">G210_0462</name>
</gene>
<dbReference type="InterPro" id="IPR041470">
    <property type="entry name" value="GCP_N"/>
</dbReference>
<dbReference type="InterPro" id="IPR040457">
    <property type="entry name" value="GCP_C"/>
</dbReference>
<sequence length="796" mass="93259">MALNQEQIVKVYSNRLVKSLIPNEFGEVFIQSIINDLQSTLLNGPIQSHDLTLIVNKLKIQFLSNNLKNEWIEFQNVINSLSKFRSLDQICNYLVFLDALRSEPEQTTTSFIKPDDILSQSSYSQSPTRLQPVPPNPNTSSTTSQLTLFQLIEPYYFTLSEQTILTYLPYTLLGSDSKIFTFSNDFKRLEIPADINNSFSSLLRQIFEFALLYKQLILVVENLKGKLVSAIKTAYIAILERQLNEYVNDINQVFNSQPESILSVYNSIFPWIFKLRFLYRVSNKLNHVDGYDFLCYIYSYTKFGDSRIKKIATLAYEEVVKPYYNIIEHWIIKGELIDNNNEFFITFDTNSKEFNNIIKIIPKKIPEFIKSSDKIFQIGKTLIFLDKYCGELKWVNQYNLKFSTIIFNNYNGLSSMSTNEIVQLIDSQYQEILTYFTQIIQGNNNMFVHLCNCKKFYFMENNDFIDALIIKGQKVFDGSSADITSTYLRKVSQEAIQISSVKNFEYANRVDSRSLNPQYGSLGWETFSIDYKIDDLPMYSLFEGHQNAQYLKVFHFLWKLRHLNYLLVVNFELFNELNHNVVRNLPNRSKKMLNKSVTVITIIRNHFQKFLNGLIGYLSYEVIEESFEKNVVQKIFYNKNTQDLTLNKSFLPSVEDENDTVKFNVNLLNVDELVEMHGGYLNKIINSNLLNEKVKGKETNLSYIDQIYDILQTIFNFVKTSKEYYSLVVNFGLLSKLDKEKNFQLEQDEEDLEFQLHKVRSKIYKDIYSNEFQLQLNDFKDDLNTDYNLKDLSKMI</sequence>
<dbReference type="HOGENOM" id="CLU_333507_0_0_1"/>
<organism evidence="9 10">
    <name type="scientific">Candida maltosa (strain Xu316)</name>
    <name type="common">Yeast</name>
    <dbReference type="NCBI Taxonomy" id="1245528"/>
    <lineage>
        <taxon>Eukaryota</taxon>
        <taxon>Fungi</taxon>
        <taxon>Dikarya</taxon>
        <taxon>Ascomycota</taxon>
        <taxon>Saccharomycotina</taxon>
        <taxon>Pichiomycetes</taxon>
        <taxon>Debaryomycetaceae</taxon>
        <taxon>Candida/Lodderomyces clade</taxon>
        <taxon>Candida</taxon>
    </lineage>
</organism>
<feature type="domain" description="Gamma tubulin complex component C-terminal" evidence="7">
    <location>
        <begin position="449"/>
        <end position="783"/>
    </location>
</feature>
<dbReference type="EMBL" id="AOGT01000914">
    <property type="protein sequence ID" value="EMG48896.1"/>
    <property type="molecule type" value="Genomic_DNA"/>
</dbReference>
<dbReference type="GO" id="GO:0051321">
    <property type="term" value="P:meiotic cell cycle"/>
    <property type="evidence" value="ECO:0007669"/>
    <property type="project" value="TreeGrafter"/>
</dbReference>
<evidence type="ECO:0000256" key="6">
    <source>
        <dbReference type="SAM" id="MobiDB-lite"/>
    </source>
</evidence>
<evidence type="ECO:0000313" key="10">
    <source>
        <dbReference type="Proteomes" id="UP000011777"/>
    </source>
</evidence>
<comment type="caution">
    <text evidence="9">The sequence shown here is derived from an EMBL/GenBank/DDBJ whole genome shotgun (WGS) entry which is preliminary data.</text>
</comment>
<dbReference type="InterPro" id="IPR007259">
    <property type="entry name" value="GCP"/>
</dbReference>
<dbReference type="GO" id="GO:0051011">
    <property type="term" value="F:microtubule minus-end binding"/>
    <property type="evidence" value="ECO:0007669"/>
    <property type="project" value="TreeGrafter"/>
</dbReference>
<dbReference type="InterPro" id="IPR042241">
    <property type="entry name" value="GCP_C_sf"/>
</dbReference>
<feature type="domain" description="Gamma tubulin complex component protein N-terminal" evidence="8">
    <location>
        <begin position="166"/>
        <end position="433"/>
    </location>
</feature>
<dbReference type="GO" id="GO:0000278">
    <property type="term" value="P:mitotic cell cycle"/>
    <property type="evidence" value="ECO:0007669"/>
    <property type="project" value="TreeGrafter"/>
</dbReference>
<dbReference type="PANTHER" id="PTHR19302:SF33">
    <property type="entry name" value="GAMMA-TUBULIN COMPLEX COMPONENT 5"/>
    <property type="match status" value="1"/>
</dbReference>
<keyword evidence="4 5" id="KW-0206">Cytoskeleton</keyword>
<reference evidence="9 10" key="1">
    <citation type="submission" date="2013-02" db="EMBL/GenBank/DDBJ databases">
        <title>Genome sequence of Candida maltosa Xu316, a potential industrial strain for xylitol and ethanol production.</title>
        <authorList>
            <person name="Yu J."/>
            <person name="Wang Q."/>
            <person name="Geng X."/>
            <person name="Bao W."/>
            <person name="He P."/>
            <person name="Cai J."/>
        </authorList>
    </citation>
    <scope>NUCLEOTIDE SEQUENCE [LARGE SCALE GENOMIC DNA]</scope>
    <source>
        <strain evidence="10">Xu316</strain>
    </source>
</reference>
<dbReference type="GO" id="GO:0000930">
    <property type="term" value="C:gamma-tubulin complex"/>
    <property type="evidence" value="ECO:0007669"/>
    <property type="project" value="UniProtKB-ARBA"/>
</dbReference>
<dbReference type="GO" id="GO:0043015">
    <property type="term" value="F:gamma-tubulin binding"/>
    <property type="evidence" value="ECO:0007669"/>
    <property type="project" value="InterPro"/>
</dbReference>
<evidence type="ECO:0000259" key="7">
    <source>
        <dbReference type="Pfam" id="PF04130"/>
    </source>
</evidence>
<evidence type="ECO:0000256" key="1">
    <source>
        <dbReference type="ARBA" id="ARBA00010337"/>
    </source>
</evidence>
<protein>
    <recommendedName>
        <fullName evidence="5">Spindle pole body component</fullName>
    </recommendedName>
</protein>
<dbReference type="STRING" id="1245528.M3IQV9"/>
<comment type="subcellular location">
    <subcellularLocation>
        <location evidence="5">Cytoplasm</location>
        <location evidence="5">Cytoskeleton</location>
        <location evidence="5">Microtubule organizing center</location>
    </subcellularLocation>
</comment>
<dbReference type="Pfam" id="PF04130">
    <property type="entry name" value="GCP_C_terminal"/>
    <property type="match status" value="1"/>
</dbReference>
<dbReference type="GO" id="GO:0007020">
    <property type="term" value="P:microtubule nucleation"/>
    <property type="evidence" value="ECO:0007669"/>
    <property type="project" value="InterPro"/>
</dbReference>
<evidence type="ECO:0000256" key="4">
    <source>
        <dbReference type="ARBA" id="ARBA00023212"/>
    </source>
</evidence>
<evidence type="ECO:0000313" key="9">
    <source>
        <dbReference type="EMBL" id="EMG48896.1"/>
    </source>
</evidence>
<dbReference type="GO" id="GO:0051225">
    <property type="term" value="P:spindle assembly"/>
    <property type="evidence" value="ECO:0007669"/>
    <property type="project" value="TreeGrafter"/>
</dbReference>
<dbReference type="Pfam" id="PF17681">
    <property type="entry name" value="GCP_N_terminal"/>
    <property type="match status" value="1"/>
</dbReference>
<keyword evidence="3 5" id="KW-0493">Microtubule</keyword>
<proteinExistence type="inferred from homology"/>
<dbReference type="AlphaFoldDB" id="M3IQV9"/>
<dbReference type="eggNOG" id="KOG2000">
    <property type="taxonomic scope" value="Eukaryota"/>
</dbReference>
<dbReference type="PANTHER" id="PTHR19302">
    <property type="entry name" value="GAMMA TUBULIN COMPLEX PROTEIN"/>
    <property type="match status" value="1"/>
</dbReference>
<dbReference type="GO" id="GO:0005874">
    <property type="term" value="C:microtubule"/>
    <property type="evidence" value="ECO:0007669"/>
    <property type="project" value="UniProtKB-KW"/>
</dbReference>
<evidence type="ECO:0000256" key="2">
    <source>
        <dbReference type="ARBA" id="ARBA00022490"/>
    </source>
</evidence>
<accession>M3IQV9</accession>
<feature type="region of interest" description="Disordered" evidence="6">
    <location>
        <begin position="122"/>
        <end position="141"/>
    </location>
</feature>
<evidence type="ECO:0000256" key="3">
    <source>
        <dbReference type="ARBA" id="ARBA00022701"/>
    </source>
</evidence>
<dbReference type="GO" id="GO:0005816">
    <property type="term" value="C:spindle pole body"/>
    <property type="evidence" value="ECO:0007669"/>
    <property type="project" value="UniProtKB-ARBA"/>
</dbReference>
<evidence type="ECO:0000256" key="5">
    <source>
        <dbReference type="RuleBase" id="RU363050"/>
    </source>
</evidence>
<evidence type="ECO:0000259" key="8">
    <source>
        <dbReference type="Pfam" id="PF17681"/>
    </source>
</evidence>
<keyword evidence="2 5" id="KW-0963">Cytoplasm</keyword>
<dbReference type="Proteomes" id="UP000011777">
    <property type="component" value="Unassembled WGS sequence"/>
</dbReference>
<dbReference type="OMA" id="LWRIKKN"/>
<dbReference type="GO" id="GO:0031122">
    <property type="term" value="P:cytoplasmic microtubule organization"/>
    <property type="evidence" value="ECO:0007669"/>
    <property type="project" value="TreeGrafter"/>
</dbReference>